<dbReference type="PANTHER" id="PTHR23028:SF53">
    <property type="entry name" value="ACYL_TRANSF_3 DOMAIN-CONTAINING PROTEIN"/>
    <property type="match status" value="1"/>
</dbReference>
<evidence type="ECO:0000259" key="3">
    <source>
        <dbReference type="Pfam" id="PF19040"/>
    </source>
</evidence>
<dbReference type="EMBL" id="QYUP01000175">
    <property type="protein sequence ID" value="RJG09407.1"/>
    <property type="molecule type" value="Genomic_DNA"/>
</dbReference>
<dbReference type="RefSeq" id="WP_119812911.1">
    <property type="nucleotide sequence ID" value="NZ_QYUP01000175.1"/>
</dbReference>
<evidence type="ECO:0000259" key="2">
    <source>
        <dbReference type="Pfam" id="PF01757"/>
    </source>
</evidence>
<keyword evidence="1" id="KW-1133">Transmembrane helix</keyword>
<dbReference type="Pfam" id="PF01757">
    <property type="entry name" value="Acyl_transf_3"/>
    <property type="match status" value="1"/>
</dbReference>
<evidence type="ECO:0000256" key="1">
    <source>
        <dbReference type="SAM" id="Phobius"/>
    </source>
</evidence>
<evidence type="ECO:0000313" key="5">
    <source>
        <dbReference type="Proteomes" id="UP000284006"/>
    </source>
</evidence>
<gene>
    <name evidence="4" type="ORF">D3872_22765</name>
</gene>
<protein>
    <submittedName>
        <fullName evidence="4">Acyltransferase</fullName>
    </submittedName>
</protein>
<keyword evidence="1" id="KW-0812">Transmembrane</keyword>
<feature type="transmembrane region" description="Helical" evidence="1">
    <location>
        <begin position="340"/>
        <end position="359"/>
    </location>
</feature>
<name>A0A418XAC6_9BURK</name>
<feature type="transmembrane region" description="Helical" evidence="1">
    <location>
        <begin position="250"/>
        <end position="267"/>
    </location>
</feature>
<sequence length="667" mass="73302">MKIDKNIPALAIKAAAGDVDLSTHPKYRSDIDGLRAIAVLAVVLFHAFPSLLPGGFTGVDVFFVISGFLISTILVKEHARGSFTFGSFYARRIRRIFPSLLLVMACCFAFGWFALFPDELKQLGLHLLGGAGFVSNAVLWNEVGYFDRAADTKPLLHLWSLAIEEQFYIFWPVLLLVAAKRRFSFMALAAGLALLSFAINVGFIKAFPTAGFYSPASRAWELLLGAVLACAMLSPRGLPLLTNAAPAARNLRAGAGALLLALGLALITRGHAFPGWYALLPTVGTVLLISAGQSAWFNRAVLSNRVLVWFGLISYPLYLWHWPLLSFAHIVESGTPSAPLRAGAVALAVVLAWLTWRFVERPMRFGASRYTVAILAAAMTLLAAIGGMAWFNNGVPERAAILDNARHQKSLVMVEDRDNAAACKQRYGFDSMYEYCLMAQPAREPTVAMVGDSHAYHVSAGLLKYYSSIGENLVYFGTRHPYWNLPAEGDPYQEATQQMLELALSTPTIKTVVISAHVRMDAVSPYGKRLADAARDTLRRFTAAGKHVIFMDDVPILPFDPRACIKRAGVASSATRIPCAMPRAEAEAQTPEHFAVVDALMKEFPMVERFRPTPYLCDAKLCWVMKDGELLFRDKDHLSYEGDLFIGKKFAEEQALKAARRAGKTLQ</sequence>
<organism evidence="4 5">
    <name type="scientific">Massilia cavernae</name>
    <dbReference type="NCBI Taxonomy" id="2320864"/>
    <lineage>
        <taxon>Bacteria</taxon>
        <taxon>Pseudomonadati</taxon>
        <taxon>Pseudomonadota</taxon>
        <taxon>Betaproteobacteria</taxon>
        <taxon>Burkholderiales</taxon>
        <taxon>Oxalobacteraceae</taxon>
        <taxon>Telluria group</taxon>
        <taxon>Massilia</taxon>
    </lineage>
</organism>
<feature type="transmembrane region" description="Helical" evidence="1">
    <location>
        <begin position="96"/>
        <end position="115"/>
    </location>
</feature>
<proteinExistence type="predicted"/>
<accession>A0A418XAC6</accession>
<feature type="transmembrane region" description="Helical" evidence="1">
    <location>
        <begin position="371"/>
        <end position="391"/>
    </location>
</feature>
<feature type="transmembrane region" description="Helical" evidence="1">
    <location>
        <begin position="58"/>
        <end position="75"/>
    </location>
</feature>
<dbReference type="GO" id="GO:0016747">
    <property type="term" value="F:acyltransferase activity, transferring groups other than amino-acyl groups"/>
    <property type="evidence" value="ECO:0007669"/>
    <property type="project" value="InterPro"/>
</dbReference>
<dbReference type="InterPro" id="IPR002656">
    <property type="entry name" value="Acyl_transf_3_dom"/>
</dbReference>
<dbReference type="PANTHER" id="PTHR23028">
    <property type="entry name" value="ACETYLTRANSFERASE"/>
    <property type="match status" value="1"/>
</dbReference>
<feature type="transmembrane region" description="Helical" evidence="1">
    <location>
        <begin position="273"/>
        <end position="290"/>
    </location>
</feature>
<evidence type="ECO:0000313" key="4">
    <source>
        <dbReference type="EMBL" id="RJG09407.1"/>
    </source>
</evidence>
<dbReference type="InterPro" id="IPR050879">
    <property type="entry name" value="Acyltransferase_3"/>
</dbReference>
<feature type="transmembrane region" description="Helical" evidence="1">
    <location>
        <begin position="219"/>
        <end position="238"/>
    </location>
</feature>
<feature type="transmembrane region" description="Helical" evidence="1">
    <location>
        <begin position="302"/>
        <end position="320"/>
    </location>
</feature>
<keyword evidence="4" id="KW-0808">Transferase</keyword>
<feature type="domain" description="Acyltransferase 3" evidence="2">
    <location>
        <begin position="30"/>
        <end position="357"/>
    </location>
</feature>
<keyword evidence="5" id="KW-1185">Reference proteome</keyword>
<dbReference type="Pfam" id="PF19040">
    <property type="entry name" value="SGNH"/>
    <property type="match status" value="1"/>
</dbReference>
<dbReference type="GO" id="GO:0009103">
    <property type="term" value="P:lipopolysaccharide biosynthetic process"/>
    <property type="evidence" value="ECO:0007669"/>
    <property type="project" value="TreeGrafter"/>
</dbReference>
<feature type="transmembrane region" description="Helical" evidence="1">
    <location>
        <begin position="33"/>
        <end position="52"/>
    </location>
</feature>
<feature type="transmembrane region" description="Helical" evidence="1">
    <location>
        <begin position="185"/>
        <end position="207"/>
    </location>
</feature>
<keyword evidence="4" id="KW-0012">Acyltransferase</keyword>
<dbReference type="AlphaFoldDB" id="A0A418XAC6"/>
<reference evidence="4 5" key="1">
    <citation type="submission" date="2018-09" db="EMBL/GenBank/DDBJ databases">
        <authorList>
            <person name="Zhu H."/>
        </authorList>
    </citation>
    <scope>NUCLEOTIDE SEQUENCE [LARGE SCALE GENOMIC DNA]</scope>
    <source>
        <strain evidence="4 5">K1S02-61</strain>
    </source>
</reference>
<dbReference type="OrthoDB" id="9814807at2"/>
<keyword evidence="1" id="KW-0472">Membrane</keyword>
<dbReference type="Proteomes" id="UP000284006">
    <property type="component" value="Unassembled WGS sequence"/>
</dbReference>
<dbReference type="InterPro" id="IPR043968">
    <property type="entry name" value="SGNH"/>
</dbReference>
<comment type="caution">
    <text evidence="4">The sequence shown here is derived from an EMBL/GenBank/DDBJ whole genome shotgun (WGS) entry which is preliminary data.</text>
</comment>
<dbReference type="GO" id="GO:0016020">
    <property type="term" value="C:membrane"/>
    <property type="evidence" value="ECO:0007669"/>
    <property type="project" value="TreeGrafter"/>
</dbReference>
<feature type="transmembrane region" description="Helical" evidence="1">
    <location>
        <begin position="156"/>
        <end position="178"/>
    </location>
</feature>
<feature type="domain" description="SGNH" evidence="3">
    <location>
        <begin position="423"/>
        <end position="651"/>
    </location>
</feature>